<accession>A0ABR2Z9G4</accession>
<keyword evidence="2" id="KW-1185">Reference proteome</keyword>
<dbReference type="EMBL" id="JBBXMP010000477">
    <property type="protein sequence ID" value="KAL0057624.1"/>
    <property type="molecule type" value="Genomic_DNA"/>
</dbReference>
<protein>
    <submittedName>
        <fullName evidence="1">Uncharacterized protein</fullName>
    </submittedName>
</protein>
<comment type="caution">
    <text evidence="1">The sequence shown here is derived from an EMBL/GenBank/DDBJ whole genome shotgun (WGS) entry which is preliminary data.</text>
</comment>
<reference evidence="1 2" key="1">
    <citation type="submission" date="2024-05" db="EMBL/GenBank/DDBJ databases">
        <title>A draft genome resource for the thread blight pathogen Marasmius tenuissimus strain MS-2.</title>
        <authorList>
            <person name="Yulfo-Soto G.E."/>
            <person name="Baruah I.K."/>
            <person name="Amoako-Attah I."/>
            <person name="Bukari Y."/>
            <person name="Meinhardt L.W."/>
            <person name="Bailey B.A."/>
            <person name="Cohen S.P."/>
        </authorList>
    </citation>
    <scope>NUCLEOTIDE SEQUENCE [LARGE SCALE GENOMIC DNA]</scope>
    <source>
        <strain evidence="1 2">MS-2</strain>
    </source>
</reference>
<sequence length="130" mass="14633">MAGIVYRMWRTLSGDQHYWSFVAGPARRMTVIDYDYIHAHLENGAVEIESTPANNCLGSSDRFDREDIYPYPFRNDAVSSSDRIPNIQENKNKNGSAADALRGGGGVYAVDLESSFGFEFDFRAVLRDEL</sequence>
<dbReference type="Proteomes" id="UP001437256">
    <property type="component" value="Unassembled WGS sequence"/>
</dbReference>
<gene>
    <name evidence="1" type="ORF">AAF712_015725</name>
</gene>
<proteinExistence type="predicted"/>
<organism evidence="1 2">
    <name type="scientific">Marasmius tenuissimus</name>
    <dbReference type="NCBI Taxonomy" id="585030"/>
    <lineage>
        <taxon>Eukaryota</taxon>
        <taxon>Fungi</taxon>
        <taxon>Dikarya</taxon>
        <taxon>Basidiomycota</taxon>
        <taxon>Agaricomycotina</taxon>
        <taxon>Agaricomycetes</taxon>
        <taxon>Agaricomycetidae</taxon>
        <taxon>Agaricales</taxon>
        <taxon>Marasmiineae</taxon>
        <taxon>Marasmiaceae</taxon>
        <taxon>Marasmius</taxon>
    </lineage>
</organism>
<evidence type="ECO:0000313" key="2">
    <source>
        <dbReference type="Proteomes" id="UP001437256"/>
    </source>
</evidence>
<evidence type="ECO:0000313" key="1">
    <source>
        <dbReference type="EMBL" id="KAL0057624.1"/>
    </source>
</evidence>
<name>A0ABR2Z9G4_9AGAR</name>